<feature type="transmembrane region" description="Helical" evidence="1">
    <location>
        <begin position="12"/>
        <end position="29"/>
    </location>
</feature>
<accession>A0A163BMH1</accession>
<dbReference type="Proteomes" id="UP000076715">
    <property type="component" value="Unassembled WGS sequence"/>
</dbReference>
<keyword evidence="3" id="KW-1185">Reference proteome</keyword>
<keyword evidence="1" id="KW-0812">Transmembrane</keyword>
<comment type="caution">
    <text evidence="2">The sequence shown here is derived from an EMBL/GenBank/DDBJ whole genome shotgun (WGS) entry which is preliminary data.</text>
</comment>
<dbReference type="EMBL" id="LQRT01000004">
    <property type="protein sequence ID" value="KZS41550.1"/>
    <property type="molecule type" value="Genomic_DNA"/>
</dbReference>
<dbReference type="AlphaFoldDB" id="A0A163BMH1"/>
<feature type="transmembrane region" description="Helical" evidence="1">
    <location>
        <begin position="60"/>
        <end position="80"/>
    </location>
</feature>
<protein>
    <submittedName>
        <fullName evidence="2">Uncharacterized protein</fullName>
    </submittedName>
</protein>
<gene>
    <name evidence="2" type="ORF">AWE51_21320</name>
</gene>
<evidence type="ECO:0000256" key="1">
    <source>
        <dbReference type="SAM" id="Phobius"/>
    </source>
</evidence>
<sequence>MVTKHRIMKQGILSISIALIGFYFIYWFNHSLLEHMTTLTNPKENTIEVPKTILTISKTYRITTICIGLLSLYFGIISFLKKHKIGSIGILLAVFLIILTFIPFWQYAIQ</sequence>
<keyword evidence="1" id="KW-0472">Membrane</keyword>
<evidence type="ECO:0000313" key="2">
    <source>
        <dbReference type="EMBL" id="KZS41550.1"/>
    </source>
</evidence>
<reference evidence="2 3" key="1">
    <citation type="submission" date="2016-01" db="EMBL/GenBank/DDBJ databases">
        <title>The draft genome sequence of Aquimarina sp. RZW4-3-2.</title>
        <authorList>
            <person name="Wang Y."/>
        </authorList>
    </citation>
    <scope>NUCLEOTIDE SEQUENCE [LARGE SCALE GENOMIC DNA]</scope>
    <source>
        <strain evidence="2 3">RZW4-3-2</strain>
    </source>
</reference>
<proteinExistence type="predicted"/>
<evidence type="ECO:0000313" key="3">
    <source>
        <dbReference type="Proteomes" id="UP000076715"/>
    </source>
</evidence>
<feature type="transmembrane region" description="Helical" evidence="1">
    <location>
        <begin position="87"/>
        <end position="108"/>
    </location>
</feature>
<keyword evidence="1" id="KW-1133">Transmembrane helix</keyword>
<name>A0A163BMH1_9FLAO</name>
<organism evidence="2 3">
    <name type="scientific">Aquimarina aggregata</name>
    <dbReference type="NCBI Taxonomy" id="1642818"/>
    <lineage>
        <taxon>Bacteria</taxon>
        <taxon>Pseudomonadati</taxon>
        <taxon>Bacteroidota</taxon>
        <taxon>Flavobacteriia</taxon>
        <taxon>Flavobacteriales</taxon>
        <taxon>Flavobacteriaceae</taxon>
        <taxon>Aquimarina</taxon>
    </lineage>
</organism>
<dbReference type="STRING" id="1642818.AWE51_21320"/>